<keyword evidence="1" id="KW-0732">Signal</keyword>
<evidence type="ECO:0000313" key="2">
    <source>
        <dbReference type="EMBL" id="NBG64482.1"/>
    </source>
</evidence>
<protein>
    <submittedName>
        <fullName evidence="2">Uncharacterized protein</fullName>
    </submittedName>
</protein>
<sequence>MKKLSVLLFLFSIISIITFAQGTQVVHGPTTVCAEEAAFYNAVVSNG</sequence>
<feature type="signal peptide" evidence="1">
    <location>
        <begin position="1"/>
        <end position="20"/>
    </location>
</feature>
<keyword evidence="3" id="KW-1185">Reference proteome</keyword>
<gene>
    <name evidence="2" type="ORF">GQN54_00035</name>
</gene>
<evidence type="ECO:0000313" key="3">
    <source>
        <dbReference type="Proteomes" id="UP000470771"/>
    </source>
</evidence>
<proteinExistence type="predicted"/>
<comment type="caution">
    <text evidence="2">The sequence shown here is derived from an EMBL/GenBank/DDBJ whole genome shotgun (WGS) entry which is preliminary data.</text>
</comment>
<evidence type="ECO:0000256" key="1">
    <source>
        <dbReference type="SAM" id="SignalP"/>
    </source>
</evidence>
<name>A0A6N9NFC1_9FLAO</name>
<feature type="chain" id="PRO_5026697458" evidence="1">
    <location>
        <begin position="21"/>
        <end position="47"/>
    </location>
</feature>
<dbReference type="EMBL" id="WWNE01000002">
    <property type="protein sequence ID" value="NBG64482.1"/>
    <property type="molecule type" value="Genomic_DNA"/>
</dbReference>
<dbReference type="Proteomes" id="UP000470771">
    <property type="component" value="Unassembled WGS sequence"/>
</dbReference>
<organism evidence="2 3">
    <name type="scientific">Acidiluteibacter ferrifornacis</name>
    <dbReference type="NCBI Taxonomy" id="2692424"/>
    <lineage>
        <taxon>Bacteria</taxon>
        <taxon>Pseudomonadati</taxon>
        <taxon>Bacteroidota</taxon>
        <taxon>Flavobacteriia</taxon>
        <taxon>Flavobacteriales</taxon>
        <taxon>Cryomorphaceae</taxon>
        <taxon>Acidiluteibacter</taxon>
    </lineage>
</organism>
<feature type="non-terminal residue" evidence="2">
    <location>
        <position position="47"/>
    </location>
</feature>
<reference evidence="2 3" key="1">
    <citation type="submission" date="2019-12" db="EMBL/GenBank/DDBJ databases">
        <authorList>
            <person name="Zhao J."/>
        </authorList>
    </citation>
    <scope>NUCLEOTIDE SEQUENCE [LARGE SCALE GENOMIC DNA]</scope>
    <source>
        <strain evidence="2 3">S-15</strain>
    </source>
</reference>
<accession>A0A6N9NFC1</accession>
<dbReference type="AlphaFoldDB" id="A0A6N9NFC1"/>